<evidence type="ECO:0000313" key="1">
    <source>
        <dbReference type="EMBL" id="QHT37161.1"/>
    </source>
</evidence>
<protein>
    <submittedName>
        <fullName evidence="1">Uncharacterized protein</fullName>
    </submittedName>
</protein>
<name>A0A6C0F8I1_9ZZZZ</name>
<sequence length="75" mass="9451">MNDLKEMHRFLARLGRSFKRIRKDQLQMIKDVRNNIELELLYQSYIMRILPQFEKICCLKDECKYIRKRMLKFYF</sequence>
<dbReference type="AlphaFoldDB" id="A0A6C0F8I1"/>
<dbReference type="EMBL" id="MN738790">
    <property type="protein sequence ID" value="QHT37161.1"/>
    <property type="molecule type" value="Genomic_DNA"/>
</dbReference>
<proteinExistence type="predicted"/>
<organism evidence="1">
    <name type="scientific">viral metagenome</name>
    <dbReference type="NCBI Taxonomy" id="1070528"/>
    <lineage>
        <taxon>unclassified sequences</taxon>
        <taxon>metagenomes</taxon>
        <taxon>organismal metagenomes</taxon>
    </lineage>
</organism>
<accession>A0A6C0F8I1</accession>
<reference evidence="1" key="1">
    <citation type="journal article" date="2020" name="Nature">
        <title>Giant virus diversity and host interactions through global metagenomics.</title>
        <authorList>
            <person name="Schulz F."/>
            <person name="Roux S."/>
            <person name="Paez-Espino D."/>
            <person name="Jungbluth S."/>
            <person name="Walsh D.A."/>
            <person name="Denef V.J."/>
            <person name="McMahon K.D."/>
            <person name="Konstantinidis K.T."/>
            <person name="Eloe-Fadrosh E.A."/>
            <person name="Kyrpides N.C."/>
            <person name="Woyke T."/>
        </authorList>
    </citation>
    <scope>NUCLEOTIDE SEQUENCE</scope>
    <source>
        <strain evidence="1">GVMAG-S-ERX555967-131</strain>
    </source>
</reference>